<gene>
    <name evidence="12" type="ORF">CSOL1703_00000352</name>
</gene>
<reference evidence="12 13" key="2">
    <citation type="submission" date="2021-10" db="EMBL/GenBank/DDBJ databases">
        <authorList>
            <person name="Piombo E."/>
        </authorList>
    </citation>
    <scope>NUCLEOTIDE SEQUENCE [LARGE SCALE GENOMIC DNA]</scope>
</reference>
<dbReference type="InterPro" id="IPR044726">
    <property type="entry name" value="ABCC_6TM_D2"/>
</dbReference>
<evidence type="ECO:0008006" key="14">
    <source>
        <dbReference type="Google" id="ProtNLM"/>
    </source>
</evidence>
<evidence type="ECO:0000313" key="12">
    <source>
        <dbReference type="EMBL" id="CAH0048407.1"/>
    </source>
</evidence>
<dbReference type="PANTHER" id="PTHR24223">
    <property type="entry name" value="ATP-BINDING CASSETTE SUB-FAMILY C"/>
    <property type="match status" value="1"/>
</dbReference>
<feature type="transmembrane region" description="Helical" evidence="9">
    <location>
        <begin position="90"/>
        <end position="113"/>
    </location>
</feature>
<dbReference type="GO" id="GO:0005886">
    <property type="term" value="C:plasma membrane"/>
    <property type="evidence" value="ECO:0007669"/>
    <property type="project" value="UniProtKB-SubCell"/>
</dbReference>
<feature type="transmembrane region" description="Helical" evidence="9">
    <location>
        <begin position="293"/>
        <end position="311"/>
    </location>
</feature>
<evidence type="ECO:0000256" key="3">
    <source>
        <dbReference type="ARBA" id="ARBA00022475"/>
    </source>
</evidence>
<dbReference type="SUPFAM" id="SSF52540">
    <property type="entry name" value="P-loop containing nucleoside triphosphate hydrolases"/>
    <property type="match status" value="2"/>
</dbReference>
<evidence type="ECO:0000313" key="13">
    <source>
        <dbReference type="Proteomes" id="UP000775872"/>
    </source>
</evidence>
<dbReference type="PROSITE" id="PS00211">
    <property type="entry name" value="ABC_TRANSPORTER_1"/>
    <property type="match status" value="1"/>
</dbReference>
<feature type="transmembrane region" description="Helical" evidence="9">
    <location>
        <begin position="156"/>
        <end position="175"/>
    </location>
</feature>
<proteinExistence type="predicted"/>
<feature type="transmembrane region" description="Helical" evidence="9">
    <location>
        <begin position="1000"/>
        <end position="1025"/>
    </location>
</feature>
<dbReference type="OrthoDB" id="6500128at2759"/>
<evidence type="ECO:0000259" key="10">
    <source>
        <dbReference type="PROSITE" id="PS50893"/>
    </source>
</evidence>
<keyword evidence="6" id="KW-0067">ATP-binding</keyword>
<dbReference type="InterPro" id="IPR056227">
    <property type="entry name" value="TMD0_ABC"/>
</dbReference>
<feature type="domain" description="ABC transmembrane type-1" evidence="11">
    <location>
        <begin position="319"/>
        <end position="544"/>
    </location>
</feature>
<organism evidence="12 13">
    <name type="scientific">Clonostachys solani</name>
    <dbReference type="NCBI Taxonomy" id="160281"/>
    <lineage>
        <taxon>Eukaryota</taxon>
        <taxon>Fungi</taxon>
        <taxon>Dikarya</taxon>
        <taxon>Ascomycota</taxon>
        <taxon>Pezizomycotina</taxon>
        <taxon>Sordariomycetes</taxon>
        <taxon>Hypocreomycetidae</taxon>
        <taxon>Hypocreales</taxon>
        <taxon>Bionectriaceae</taxon>
        <taxon>Clonostachys</taxon>
    </lineage>
</organism>
<evidence type="ECO:0000256" key="7">
    <source>
        <dbReference type="ARBA" id="ARBA00022989"/>
    </source>
</evidence>
<feature type="transmembrane region" description="Helical" evidence="9">
    <location>
        <begin position="1106"/>
        <end position="1123"/>
    </location>
</feature>
<dbReference type="FunFam" id="3.40.50.300:FF:000838">
    <property type="entry name" value="ABC multidrug transporter (Eurofung)"/>
    <property type="match status" value="1"/>
</dbReference>
<dbReference type="EMBL" id="CABFOC020000035">
    <property type="protein sequence ID" value="CAH0048407.1"/>
    <property type="molecule type" value="Genomic_DNA"/>
</dbReference>
<keyword evidence="4 9" id="KW-0812">Transmembrane</keyword>
<evidence type="ECO:0000256" key="9">
    <source>
        <dbReference type="SAM" id="Phobius"/>
    </source>
</evidence>
<dbReference type="InterPro" id="IPR050173">
    <property type="entry name" value="ABC_transporter_C-like"/>
</dbReference>
<keyword evidence="5" id="KW-0547">Nucleotide-binding</keyword>
<dbReference type="PROSITE" id="PS50929">
    <property type="entry name" value="ABC_TM1F"/>
    <property type="match status" value="2"/>
</dbReference>
<dbReference type="InterPro" id="IPR011527">
    <property type="entry name" value="ABC1_TM_dom"/>
</dbReference>
<evidence type="ECO:0000259" key="11">
    <source>
        <dbReference type="PROSITE" id="PS50929"/>
    </source>
</evidence>
<dbReference type="Pfam" id="PF00005">
    <property type="entry name" value="ABC_tran"/>
    <property type="match status" value="2"/>
</dbReference>
<comment type="caution">
    <text evidence="12">The sequence shown here is derived from an EMBL/GenBank/DDBJ whole genome shotgun (WGS) entry which is preliminary data.</text>
</comment>
<dbReference type="CDD" id="cd03244">
    <property type="entry name" value="ABCC_MRP_domain2"/>
    <property type="match status" value="1"/>
</dbReference>
<keyword evidence="2" id="KW-0813">Transport</keyword>
<name>A0A9N9Z3A6_9HYPO</name>
<sequence length="1520" mass="167469">MALQNPLKLWPTSSWPAYSPSMAMGNRSCSIDVHDAFGPTVAYSCLNGFDFTLLFEESVLTLLPLLLTVVILIPRAIFLRKTAPKAKRSWLFALKCVTYSIYIVLQIVLLALLARQDTPSTRLTVPLAVTVVASFIWLLYVSYLEHVRCVRPSTILCLYFGISALLDLARLRTLFFIPDYHITALINLASYAVKLVLLVLEVTEKRSLLLLQWKDTSPEDAASYYSRVLFLWLNRLFISGYNTRLTVGSLTPLDQDILTASRPTKLEERWAKGESSLIEEFLSMATEKSSKGALLWVFVCHYKWALLGGVLPRLTYITFTFVEPLLVERTLNFTSEPESPNSKNIAYGLIGAYALVHLGKAMSLAWYEHMTYRALTLFRGSLVTLIFDKTLRLSISAVKDAEAITLMSADIDRIGLSMQIIHDAYAAVVELALSLWLLSRLLGIAVLPPTFFIVGKYDPGSLCLAFGIPIASAAGNAQVPWLEAIEKRLAVTSKMVGTMKVIRMAGLTDTIHKIVTSLRSKEIRASRAFRLLLVLVSPLNLIASHKTPHDETLTDLGCRTANCTFTFAPVLGLGTFAILAKVNNTEALTEGVAFAVLSLFNLQDRPVMSLLHGFEDFQTIYNAFYRIQTYLLSAEREDSRATPLYQQSDASSDESLPKISTTVASGHGVLTKVVDNNSETSVIRLTAASGGYIPETMILKGISLGISGGKVTMIVGPVGSGKSTLLRLLLGELPQVSGSVVSDFSKCAYAPQSPWITWGTVRSNILGMSPWDAGWYRKVVRACSLDGDFEGLPDGDQTETGIRGSRLSGGQQIRVSLARALYSRNKLLVLDDVLTGLDRTTEAAMLEAVFNEDGILKSMGSTVVLATNSAGHLRYADHIIVLNTEGGIAEQGTLEEVSASGGYVQRLESLPVAETSRQEALEVPEEVYQELGLEKEDDELDAAHHASDWQVYTYYIRVAGVWTFLAYLVICAAYIFGLSFPSIWLQWWTYYNKEHPNDNIGYWLSVYFALASLAVAGCMASDWAFRMMVVPKTSRKFHELLLDTTMHATTSFLTSTNAGVTTNRFSQDLQLIDSDLPQSLDEFVMNFLGVLTSAVLVFAGSGYVAATIPACVAVIFFVQMFYLRTSRQLRLLDIEAKAPLFSHFIETLGGIACIRAYGWSEQYMDRSYDVLDDSQKPYYLLWCIQRWLTVVLDLLAGAIAVMLVAFATLVRNGSTGLLGVALFNVISFSGALQSLVTQWTQLETGLGAISRVKTFVEETKSEKRDGETDDGLPDTWPAAGSIILDNVSASYESTTAPVVDGFNLTIQPGEKIALCGRTGSGKSSLLLAILGMLDLDEGSITIDGYATGKISRETLRRRLNILPQEPFFLYGSVRENMDPLHILTDERIIETLHAVRLWDLLDSRGGLDAPMDEDALSHGQRQLFCLARAIARPGKIIIIDEATSSVDVETDELMQRVLREELQGRTLIAIAHKLNTVLDFDRVVLIDKGKPVESGNPQELLADLASMFSKLYMSGGSPAV</sequence>
<dbReference type="InterPro" id="IPR003439">
    <property type="entry name" value="ABC_transporter-like_ATP-bd"/>
</dbReference>
<dbReference type="GO" id="GO:0005524">
    <property type="term" value="F:ATP binding"/>
    <property type="evidence" value="ECO:0007669"/>
    <property type="project" value="UniProtKB-KW"/>
</dbReference>
<feature type="transmembrane region" description="Helical" evidence="9">
    <location>
        <begin position="345"/>
        <end position="367"/>
    </location>
</feature>
<keyword evidence="13" id="KW-1185">Reference proteome</keyword>
<dbReference type="SUPFAM" id="SSF90123">
    <property type="entry name" value="ABC transporter transmembrane region"/>
    <property type="match status" value="2"/>
</dbReference>
<dbReference type="InterPro" id="IPR027417">
    <property type="entry name" value="P-loop_NTPase"/>
</dbReference>
<feature type="domain" description="ABC transporter" evidence="10">
    <location>
        <begin position="683"/>
        <end position="910"/>
    </location>
</feature>
<evidence type="ECO:0000256" key="8">
    <source>
        <dbReference type="ARBA" id="ARBA00023136"/>
    </source>
</evidence>
<protein>
    <recommendedName>
        <fullName evidence="14">ABC transporter</fullName>
    </recommendedName>
</protein>
<dbReference type="GO" id="GO:0140359">
    <property type="term" value="F:ABC-type transporter activity"/>
    <property type="evidence" value="ECO:0007669"/>
    <property type="project" value="InterPro"/>
</dbReference>
<keyword evidence="3" id="KW-1003">Cell membrane</keyword>
<dbReference type="CDD" id="cd18580">
    <property type="entry name" value="ABC_6TM_ABCC_D2"/>
    <property type="match status" value="1"/>
</dbReference>
<accession>A0A9N9Z3A6</accession>
<dbReference type="Proteomes" id="UP000775872">
    <property type="component" value="Unassembled WGS sequence"/>
</dbReference>
<dbReference type="PROSITE" id="PS50893">
    <property type="entry name" value="ABC_TRANSPORTER_2"/>
    <property type="match status" value="2"/>
</dbReference>
<comment type="subcellular location">
    <subcellularLocation>
        <location evidence="1">Cell membrane</location>
        <topology evidence="1">Multi-pass membrane protein</topology>
    </subcellularLocation>
</comment>
<evidence type="ECO:0000256" key="6">
    <source>
        <dbReference type="ARBA" id="ARBA00022840"/>
    </source>
</evidence>
<dbReference type="Gene3D" id="3.40.50.300">
    <property type="entry name" value="P-loop containing nucleotide triphosphate hydrolases"/>
    <property type="match status" value="2"/>
</dbReference>
<dbReference type="InterPro" id="IPR036640">
    <property type="entry name" value="ABC1_TM_sf"/>
</dbReference>
<evidence type="ECO:0000256" key="1">
    <source>
        <dbReference type="ARBA" id="ARBA00004651"/>
    </source>
</evidence>
<dbReference type="Pfam" id="PF24357">
    <property type="entry name" value="TMD0_ABC"/>
    <property type="match status" value="1"/>
</dbReference>
<dbReference type="InterPro" id="IPR017871">
    <property type="entry name" value="ABC_transporter-like_CS"/>
</dbReference>
<dbReference type="InterPro" id="IPR003593">
    <property type="entry name" value="AAA+_ATPase"/>
</dbReference>
<feature type="transmembrane region" description="Helical" evidence="9">
    <location>
        <begin position="954"/>
        <end position="980"/>
    </location>
</feature>
<dbReference type="Gene3D" id="1.20.1560.10">
    <property type="entry name" value="ABC transporter type 1, transmembrane domain"/>
    <property type="match status" value="2"/>
</dbReference>
<dbReference type="SMART" id="SM00382">
    <property type="entry name" value="AAA"/>
    <property type="match status" value="2"/>
</dbReference>
<keyword evidence="7 9" id="KW-1133">Transmembrane helix</keyword>
<feature type="transmembrane region" description="Helical" evidence="9">
    <location>
        <begin position="181"/>
        <end position="200"/>
    </location>
</feature>
<evidence type="ECO:0000256" key="2">
    <source>
        <dbReference type="ARBA" id="ARBA00022448"/>
    </source>
</evidence>
<feature type="domain" description="ABC transmembrane type-1" evidence="11">
    <location>
        <begin position="980"/>
        <end position="1244"/>
    </location>
</feature>
<feature type="domain" description="ABC transporter" evidence="10">
    <location>
        <begin position="1282"/>
        <end position="1513"/>
    </location>
</feature>
<reference evidence="13" key="1">
    <citation type="submission" date="2019-06" db="EMBL/GenBank/DDBJ databases">
        <authorList>
            <person name="Broberg M."/>
        </authorList>
    </citation>
    <scope>NUCLEOTIDE SEQUENCE [LARGE SCALE GENOMIC DNA]</scope>
</reference>
<feature type="transmembrane region" description="Helical" evidence="9">
    <location>
        <begin position="1187"/>
        <end position="1210"/>
    </location>
</feature>
<dbReference type="PANTHER" id="PTHR24223:SF399">
    <property type="entry name" value="ABC TRANSPORTER ATNG"/>
    <property type="match status" value="1"/>
</dbReference>
<evidence type="ECO:0000256" key="5">
    <source>
        <dbReference type="ARBA" id="ARBA00022741"/>
    </source>
</evidence>
<keyword evidence="8 9" id="KW-0472">Membrane</keyword>
<dbReference type="Pfam" id="PF00664">
    <property type="entry name" value="ABC_membrane"/>
    <property type="match status" value="1"/>
</dbReference>
<evidence type="ECO:0000256" key="4">
    <source>
        <dbReference type="ARBA" id="ARBA00022692"/>
    </source>
</evidence>
<dbReference type="FunFam" id="1.20.1560.10:FF:000066">
    <property type="entry name" value="ABC multidrug transporter (Eurofung)"/>
    <property type="match status" value="1"/>
</dbReference>
<feature type="transmembrane region" description="Helical" evidence="9">
    <location>
        <begin position="59"/>
        <end position="78"/>
    </location>
</feature>
<dbReference type="GO" id="GO:0016887">
    <property type="term" value="F:ATP hydrolysis activity"/>
    <property type="evidence" value="ECO:0007669"/>
    <property type="project" value="InterPro"/>
</dbReference>
<feature type="transmembrane region" description="Helical" evidence="9">
    <location>
        <begin position="125"/>
        <end position="144"/>
    </location>
</feature>